<dbReference type="Proteomes" id="UP000010301">
    <property type="component" value="Unassembled WGS sequence"/>
</dbReference>
<dbReference type="AlphaFoldDB" id="C0W1P4"/>
<gene>
    <name evidence="6" type="ORF">HMPREF0044_1334</name>
</gene>
<evidence type="ECO:0000256" key="4">
    <source>
        <dbReference type="ARBA" id="ARBA00022833"/>
    </source>
</evidence>
<dbReference type="eggNOG" id="COG0491">
    <property type="taxonomic scope" value="Bacteria"/>
</dbReference>
<dbReference type="InterPro" id="IPR051453">
    <property type="entry name" value="MBL_Glyoxalase_II"/>
</dbReference>
<name>C0W1P4_9ACTO</name>
<keyword evidence="3" id="KW-0378">Hydrolase</keyword>
<sequence>MRIHVINAEVFGENAYVIAPDNSTQALIVDPGVGTAKQIETYLAQHELIAGAVLLTHGHFDHVWEAATFNVSVWIPQPDIYRLENPLEQIPMNLPIGSNWVKPADIKAFPSGVTELIPGLPMVMVPAPGHTEGSALFLFEIPAGVAHDTNVETPWWDLRKDNAQPMALSGDVVFMQSVGRTDLPGGDETQMRHSLRTLANAVDPKTIFLPGHGYATQWGFEQENNAYVIRAKRLG</sequence>
<keyword evidence="2" id="KW-0479">Metal-binding</keyword>
<feature type="domain" description="Metallo-beta-lactamase" evidence="5">
    <location>
        <begin position="12"/>
        <end position="212"/>
    </location>
</feature>
<dbReference type="HOGENOM" id="CLU_030571_5_0_11"/>
<dbReference type="Pfam" id="PF00753">
    <property type="entry name" value="Lactamase_B"/>
    <property type="match status" value="1"/>
</dbReference>
<comment type="cofactor">
    <cofactor evidence="1">
        <name>Zn(2+)</name>
        <dbReference type="ChEBI" id="CHEBI:29105"/>
    </cofactor>
</comment>
<evidence type="ECO:0000256" key="3">
    <source>
        <dbReference type="ARBA" id="ARBA00022801"/>
    </source>
</evidence>
<comment type="caution">
    <text evidence="6">The sequence shown here is derived from an EMBL/GenBank/DDBJ whole genome shotgun (WGS) entry which is preliminary data.</text>
</comment>
<evidence type="ECO:0000259" key="5">
    <source>
        <dbReference type="SMART" id="SM00849"/>
    </source>
</evidence>
<dbReference type="STRING" id="525245.HMPREF0044_1334"/>
<dbReference type="CDD" id="cd06262">
    <property type="entry name" value="metallo-hydrolase-like_MBL-fold"/>
    <property type="match status" value="1"/>
</dbReference>
<evidence type="ECO:0000256" key="1">
    <source>
        <dbReference type="ARBA" id="ARBA00001947"/>
    </source>
</evidence>
<keyword evidence="4" id="KW-0862">Zinc</keyword>
<dbReference type="GO" id="GO:0046872">
    <property type="term" value="F:metal ion binding"/>
    <property type="evidence" value="ECO:0007669"/>
    <property type="project" value="UniProtKB-KW"/>
</dbReference>
<dbReference type="Gene3D" id="3.60.15.10">
    <property type="entry name" value="Ribonuclease Z/Hydroxyacylglutathione hydrolase-like"/>
    <property type="match status" value="1"/>
</dbReference>
<organism evidence="6 7">
    <name type="scientific">Gleimia coleocanis DSM 15436</name>
    <dbReference type="NCBI Taxonomy" id="525245"/>
    <lineage>
        <taxon>Bacteria</taxon>
        <taxon>Bacillati</taxon>
        <taxon>Actinomycetota</taxon>
        <taxon>Actinomycetes</taxon>
        <taxon>Actinomycetales</taxon>
        <taxon>Actinomycetaceae</taxon>
        <taxon>Gleimia</taxon>
    </lineage>
</organism>
<evidence type="ECO:0000313" key="6">
    <source>
        <dbReference type="EMBL" id="EEH63410.1"/>
    </source>
</evidence>
<protein>
    <submittedName>
        <fullName evidence="6">Metallo-beta-lactamase domain protein</fullName>
    </submittedName>
</protein>
<dbReference type="PANTHER" id="PTHR46233">
    <property type="entry name" value="HYDROXYACYLGLUTATHIONE HYDROLASE GLOC"/>
    <property type="match status" value="1"/>
</dbReference>
<dbReference type="SMART" id="SM00849">
    <property type="entry name" value="Lactamase_B"/>
    <property type="match status" value="1"/>
</dbReference>
<reference evidence="6 7" key="1">
    <citation type="submission" date="2009-01" db="EMBL/GenBank/DDBJ databases">
        <authorList>
            <person name="Qin X."/>
            <person name="Bachman B."/>
            <person name="Battles P."/>
            <person name="Bell A."/>
            <person name="Bess C."/>
            <person name="Bickham C."/>
            <person name="Chaboub L."/>
            <person name="Chen D."/>
            <person name="Coyle M."/>
            <person name="Deiros D.R."/>
            <person name="Dinh H."/>
            <person name="Forbes L."/>
            <person name="Fowler G."/>
            <person name="Francisco L."/>
            <person name="Fu Q."/>
            <person name="Gubbala S."/>
            <person name="Hale W."/>
            <person name="Han Y."/>
            <person name="Hemphill L."/>
            <person name="Highlander S.K."/>
            <person name="Hirani K."/>
            <person name="Hogues M."/>
            <person name="Jackson L."/>
            <person name="Jakkamsetti A."/>
            <person name="Javaid M."/>
            <person name="Jiang H."/>
            <person name="Korchina V."/>
            <person name="Kovar C."/>
            <person name="Lara F."/>
            <person name="Lee S."/>
            <person name="Mata R."/>
            <person name="Mathew T."/>
            <person name="Moen C."/>
            <person name="Morales K."/>
            <person name="Munidasa M."/>
            <person name="Nazareth L."/>
            <person name="Ngo R."/>
            <person name="Nguyen L."/>
            <person name="Okwuonu G."/>
            <person name="Ongeri F."/>
            <person name="Patil S."/>
            <person name="Petrosino J."/>
            <person name="Pham C."/>
            <person name="Pham P."/>
            <person name="Pu L.-L."/>
            <person name="Puazo M."/>
            <person name="Raj R."/>
            <person name="Reid J."/>
            <person name="Rouhana J."/>
            <person name="Saada N."/>
            <person name="Shang Y."/>
            <person name="Simmons D."/>
            <person name="Thornton R."/>
            <person name="Warren J."/>
            <person name="Weissenberger G."/>
            <person name="Zhang J."/>
            <person name="Zhang L."/>
            <person name="Zhou C."/>
            <person name="Zhu D."/>
            <person name="Muzny D."/>
            <person name="Worley K."/>
            <person name="Gibbs R."/>
        </authorList>
    </citation>
    <scope>NUCLEOTIDE SEQUENCE [LARGE SCALE GENOMIC DNA]</scope>
    <source>
        <strain evidence="6 7">DSM 15436</strain>
    </source>
</reference>
<evidence type="ECO:0000313" key="7">
    <source>
        <dbReference type="Proteomes" id="UP000010301"/>
    </source>
</evidence>
<dbReference type="PANTHER" id="PTHR46233:SF3">
    <property type="entry name" value="HYDROXYACYLGLUTATHIONE HYDROLASE GLOC"/>
    <property type="match status" value="1"/>
</dbReference>
<dbReference type="InterPro" id="IPR001279">
    <property type="entry name" value="Metallo-B-lactamas"/>
</dbReference>
<dbReference type="SUPFAM" id="SSF56281">
    <property type="entry name" value="Metallo-hydrolase/oxidoreductase"/>
    <property type="match status" value="1"/>
</dbReference>
<dbReference type="OrthoDB" id="2971563at2"/>
<dbReference type="RefSeq" id="WP_006546192.1">
    <property type="nucleotide sequence ID" value="NZ_DS999540.1"/>
</dbReference>
<dbReference type="InterPro" id="IPR036866">
    <property type="entry name" value="RibonucZ/Hydroxyglut_hydro"/>
</dbReference>
<dbReference type="GO" id="GO:0016787">
    <property type="term" value="F:hydrolase activity"/>
    <property type="evidence" value="ECO:0007669"/>
    <property type="project" value="UniProtKB-KW"/>
</dbReference>
<proteinExistence type="predicted"/>
<evidence type="ECO:0000256" key="2">
    <source>
        <dbReference type="ARBA" id="ARBA00022723"/>
    </source>
</evidence>
<dbReference type="EMBL" id="ACFG01000034">
    <property type="protein sequence ID" value="EEH63410.1"/>
    <property type="molecule type" value="Genomic_DNA"/>
</dbReference>
<keyword evidence="7" id="KW-1185">Reference proteome</keyword>
<accession>C0W1P4</accession>